<comment type="caution">
    <text evidence="2">The sequence shown here is derived from an EMBL/GenBank/DDBJ whole genome shotgun (WGS) entry which is preliminary data.</text>
</comment>
<sequence length="68" mass="7293">MGAVPTTHIANGCDKPIWAMCDTNRQHTLPVSINGLGFGVKLNEGNNQNGRFIEAGKLDFDPDIIVAV</sequence>
<dbReference type="EMBL" id="CAJOAZ010006633">
    <property type="protein sequence ID" value="CAF4140347.1"/>
    <property type="molecule type" value="Genomic_DNA"/>
</dbReference>
<organism evidence="2 3">
    <name type="scientific">Adineta steineri</name>
    <dbReference type="NCBI Taxonomy" id="433720"/>
    <lineage>
        <taxon>Eukaryota</taxon>
        <taxon>Metazoa</taxon>
        <taxon>Spiralia</taxon>
        <taxon>Gnathifera</taxon>
        <taxon>Rotifera</taxon>
        <taxon>Eurotatoria</taxon>
        <taxon>Bdelloidea</taxon>
        <taxon>Adinetida</taxon>
        <taxon>Adinetidae</taxon>
        <taxon>Adineta</taxon>
    </lineage>
</organism>
<name>A0A819XTS3_9BILA</name>
<accession>A0A819XTS3</accession>
<dbReference type="Proteomes" id="UP000663845">
    <property type="component" value="Unassembled WGS sequence"/>
</dbReference>
<evidence type="ECO:0000313" key="1">
    <source>
        <dbReference type="EMBL" id="CAF0951512.1"/>
    </source>
</evidence>
<proteinExistence type="predicted"/>
<dbReference type="AlphaFoldDB" id="A0A819XTS3"/>
<dbReference type="Proteomes" id="UP000663844">
    <property type="component" value="Unassembled WGS sequence"/>
</dbReference>
<gene>
    <name evidence="1" type="ORF">JYZ213_LOCUS13324</name>
    <name evidence="2" type="ORF">OXD698_LOCUS37506</name>
</gene>
<evidence type="ECO:0000313" key="2">
    <source>
        <dbReference type="EMBL" id="CAF4140347.1"/>
    </source>
</evidence>
<evidence type="ECO:0000313" key="3">
    <source>
        <dbReference type="Proteomes" id="UP000663844"/>
    </source>
</evidence>
<reference evidence="2" key="1">
    <citation type="submission" date="2021-02" db="EMBL/GenBank/DDBJ databases">
        <authorList>
            <person name="Nowell W R."/>
        </authorList>
    </citation>
    <scope>NUCLEOTIDE SEQUENCE</scope>
</reference>
<dbReference type="EMBL" id="CAJNOG010000106">
    <property type="protein sequence ID" value="CAF0951512.1"/>
    <property type="molecule type" value="Genomic_DNA"/>
</dbReference>
<protein>
    <submittedName>
        <fullName evidence="2">Uncharacterized protein</fullName>
    </submittedName>
</protein>